<dbReference type="Gene3D" id="1.20.910.10">
    <property type="entry name" value="Heme oxygenase-like"/>
    <property type="match status" value="1"/>
</dbReference>
<accession>A0A6L9MQ86</accession>
<protein>
    <recommendedName>
        <fullName evidence="3">Heme oxygenase</fullName>
    </recommendedName>
</protein>
<dbReference type="InterPro" id="IPR016084">
    <property type="entry name" value="Haem_Oase-like_multi-hlx"/>
</dbReference>
<dbReference type="EMBL" id="JAAAWP010000001">
    <property type="protein sequence ID" value="NDW20298.1"/>
    <property type="molecule type" value="Genomic_DNA"/>
</dbReference>
<dbReference type="SUPFAM" id="SSF48613">
    <property type="entry name" value="Heme oxygenase-like"/>
    <property type="match status" value="1"/>
</dbReference>
<dbReference type="GO" id="GO:0006788">
    <property type="term" value="P:heme oxidation"/>
    <property type="evidence" value="ECO:0007669"/>
    <property type="project" value="InterPro"/>
</dbReference>
<evidence type="ECO:0000313" key="2">
    <source>
        <dbReference type="Proteomes" id="UP000478837"/>
    </source>
</evidence>
<dbReference type="RefSeq" id="WP_163109593.1">
    <property type="nucleotide sequence ID" value="NZ_JAAAWP010000001.1"/>
</dbReference>
<gene>
    <name evidence="1" type="ORF">GTW09_01975</name>
</gene>
<sequence length="218" mass="24131">MQNLFLALKQDTHDKHTQLENTPPFSLFHNLSDFNINTYASVLSVMTIFHRITAQHVSATVSETPTLTPVFDMLNTKKVANSLKRDTHDISKAANCDGKNPFANQSDTSQYASKLTFINTKSAAIAASYIWLGSSMGANIILRRLAKHDENIPTSYYATMADCAKAWVSFKKEVEDKLPQLGLNSQVGIDTIVDDANAWFSLLIELGQANCSQEAEVQ</sequence>
<organism evidence="1 2">
    <name type="scientific">Alteromonas hispanica</name>
    <dbReference type="NCBI Taxonomy" id="315421"/>
    <lineage>
        <taxon>Bacteria</taxon>
        <taxon>Pseudomonadati</taxon>
        <taxon>Pseudomonadota</taxon>
        <taxon>Gammaproteobacteria</taxon>
        <taxon>Alteromonadales</taxon>
        <taxon>Alteromonadaceae</taxon>
        <taxon>Alteromonas/Salinimonas group</taxon>
        <taxon>Alteromonas</taxon>
    </lineage>
</organism>
<dbReference type="InterPro" id="IPR016053">
    <property type="entry name" value="Haem_Oase-like"/>
</dbReference>
<keyword evidence="2" id="KW-1185">Reference proteome</keyword>
<name>A0A6L9MQ86_9ALTE</name>
<dbReference type="Pfam" id="PF01126">
    <property type="entry name" value="Heme_oxygenase"/>
    <property type="match status" value="1"/>
</dbReference>
<dbReference type="GO" id="GO:0004392">
    <property type="term" value="F:heme oxygenase (decyclizing) activity"/>
    <property type="evidence" value="ECO:0007669"/>
    <property type="project" value="InterPro"/>
</dbReference>
<dbReference type="AlphaFoldDB" id="A0A6L9MQ86"/>
<evidence type="ECO:0008006" key="3">
    <source>
        <dbReference type="Google" id="ProtNLM"/>
    </source>
</evidence>
<dbReference type="Proteomes" id="UP000478837">
    <property type="component" value="Unassembled WGS sequence"/>
</dbReference>
<evidence type="ECO:0000313" key="1">
    <source>
        <dbReference type="EMBL" id="NDW20298.1"/>
    </source>
</evidence>
<reference evidence="1 2" key="1">
    <citation type="submission" date="2020-01" db="EMBL/GenBank/DDBJ databases">
        <title>Genomes of bacteria type strains.</title>
        <authorList>
            <person name="Chen J."/>
            <person name="Zhu S."/>
            <person name="Yang J."/>
        </authorList>
    </citation>
    <scope>NUCLEOTIDE SEQUENCE [LARGE SCALE GENOMIC DNA]</scope>
    <source>
        <strain evidence="1 2">LMG 22958</strain>
    </source>
</reference>
<proteinExistence type="predicted"/>
<comment type="caution">
    <text evidence="1">The sequence shown here is derived from an EMBL/GenBank/DDBJ whole genome shotgun (WGS) entry which is preliminary data.</text>
</comment>